<dbReference type="EMBL" id="JAOPHQ010005447">
    <property type="protein sequence ID" value="KAK0135238.1"/>
    <property type="molecule type" value="Genomic_DNA"/>
</dbReference>
<evidence type="ECO:0000313" key="2">
    <source>
        <dbReference type="EMBL" id="KAK0135238.1"/>
    </source>
</evidence>
<gene>
    <name evidence="2" type="ORF">N1851_028923</name>
</gene>
<accession>A0AA47M7S5</accession>
<name>A0AA47M7S5_MERPO</name>
<reference evidence="2" key="1">
    <citation type="journal article" date="2023" name="Front. Mar. Sci.">
        <title>A new Merluccius polli reference genome to investigate the effects of global change in West African waters.</title>
        <authorList>
            <person name="Mateo J.L."/>
            <person name="Blanco-Fernandez C."/>
            <person name="Garcia-Vazquez E."/>
            <person name="Machado-Schiaffino G."/>
        </authorList>
    </citation>
    <scope>NUCLEOTIDE SEQUENCE</scope>
    <source>
        <strain evidence="2">C29</strain>
        <tissue evidence="2">Fin</tissue>
    </source>
</reference>
<dbReference type="AlphaFoldDB" id="A0AA47M7S5"/>
<proteinExistence type="predicted"/>
<organism evidence="2 3">
    <name type="scientific">Merluccius polli</name>
    <name type="common">Benguela hake</name>
    <name type="synonym">Merluccius cadenati</name>
    <dbReference type="NCBI Taxonomy" id="89951"/>
    <lineage>
        <taxon>Eukaryota</taxon>
        <taxon>Metazoa</taxon>
        <taxon>Chordata</taxon>
        <taxon>Craniata</taxon>
        <taxon>Vertebrata</taxon>
        <taxon>Euteleostomi</taxon>
        <taxon>Actinopterygii</taxon>
        <taxon>Neopterygii</taxon>
        <taxon>Teleostei</taxon>
        <taxon>Neoteleostei</taxon>
        <taxon>Acanthomorphata</taxon>
        <taxon>Zeiogadaria</taxon>
        <taxon>Gadariae</taxon>
        <taxon>Gadiformes</taxon>
        <taxon>Gadoidei</taxon>
        <taxon>Merlucciidae</taxon>
        <taxon>Merluccius</taxon>
    </lineage>
</organism>
<feature type="compositionally biased region" description="Basic and acidic residues" evidence="1">
    <location>
        <begin position="186"/>
        <end position="242"/>
    </location>
</feature>
<evidence type="ECO:0000313" key="3">
    <source>
        <dbReference type="Proteomes" id="UP001174136"/>
    </source>
</evidence>
<comment type="caution">
    <text evidence="2">The sequence shown here is derived from an EMBL/GenBank/DDBJ whole genome shotgun (WGS) entry which is preliminary data.</text>
</comment>
<feature type="compositionally biased region" description="Basic and acidic residues" evidence="1">
    <location>
        <begin position="255"/>
        <end position="269"/>
    </location>
</feature>
<sequence>MANDPGPHMTTNQRADEEMRKLTLAIEIQGESVVTMMELLREIRKECGVVMGCRRKGEKKYEVTMKEAEGRGKLLDGLRIKDCRVVVQNIVTDEMIVSFLNLPVYMSDSEVTAKLTEWGVKAISPIKWRMWPGTEVADGTRFMRVKFTEAVRSLPYSTSRDTFLKSARTLNALNVSGLATMPETVGGEREEQEAERGNAEEEEERRESRGKAEQEAPGRGAEREKEPPREEEKARPGERQEEQESVQEAAGAPEDGDRSGDDLSDVRPDTEEEEMDEVGRDLPAGWGMRVTTCGRPPTGMLFGGTAGGGERDKEGVEVGQRGAQRSSWTDDDLDDDEEVEEMDGEVLEELCRRSLDRTTKAQMKRKAEQKRLKDGLAKAKKQL</sequence>
<feature type="region of interest" description="Disordered" evidence="1">
    <location>
        <begin position="178"/>
        <end position="383"/>
    </location>
</feature>
<dbReference type="Proteomes" id="UP001174136">
    <property type="component" value="Unassembled WGS sequence"/>
</dbReference>
<feature type="compositionally biased region" description="Acidic residues" evidence="1">
    <location>
        <begin position="329"/>
        <end position="348"/>
    </location>
</feature>
<keyword evidence="3" id="KW-1185">Reference proteome</keyword>
<feature type="compositionally biased region" description="Basic and acidic residues" evidence="1">
    <location>
        <begin position="349"/>
        <end position="377"/>
    </location>
</feature>
<protein>
    <submittedName>
        <fullName evidence="2">Uncharacterized protein</fullName>
    </submittedName>
</protein>
<evidence type="ECO:0000256" key="1">
    <source>
        <dbReference type="SAM" id="MobiDB-lite"/>
    </source>
</evidence>